<proteinExistence type="inferred from homology"/>
<dbReference type="KEGG" id="mmes:MMSR116_14500"/>
<dbReference type="OrthoDB" id="9788661at2"/>
<evidence type="ECO:0000313" key="5">
    <source>
        <dbReference type="EMBL" id="QGY02955.1"/>
    </source>
</evidence>
<dbReference type="Gene3D" id="1.10.530.10">
    <property type="match status" value="1"/>
</dbReference>
<evidence type="ECO:0000256" key="3">
    <source>
        <dbReference type="SAM" id="SignalP"/>
    </source>
</evidence>
<dbReference type="EMBL" id="CP043538">
    <property type="protein sequence ID" value="QGY02955.1"/>
    <property type="molecule type" value="Genomic_DNA"/>
</dbReference>
<name>A0A6B9FPQ7_9HYPH</name>
<feature type="signal peptide" evidence="3">
    <location>
        <begin position="1"/>
        <end position="32"/>
    </location>
</feature>
<accession>A0A6B9FPQ7</accession>
<dbReference type="InterPro" id="IPR023346">
    <property type="entry name" value="Lysozyme-like_dom_sf"/>
</dbReference>
<dbReference type="Pfam" id="PF01464">
    <property type="entry name" value="SLT"/>
    <property type="match status" value="1"/>
</dbReference>
<evidence type="ECO:0000256" key="1">
    <source>
        <dbReference type="ARBA" id="ARBA00007734"/>
    </source>
</evidence>
<reference evidence="5 6" key="2">
    <citation type="journal article" date="2013" name="Genome Announc.">
        <title>Draft Genome Sequence of Methylobacterium mesophilicum Strain SR1.6/6, Isolated from Citrus sinensis.</title>
        <authorList>
            <person name="Marinho Almeida D."/>
            <person name="Dini-Andreote F."/>
            <person name="Camargo Neves A.A."/>
            <person name="Juca Ramos R.T."/>
            <person name="Andreote F.D."/>
            <person name="Carneiro A.R."/>
            <person name="Oliveira de Souza Lima A."/>
            <person name="Caracciolo Gomes de Sa P.H."/>
            <person name="Ribeiro Barbosa M.S."/>
            <person name="Araujo W.L."/>
            <person name="Silva A."/>
        </authorList>
    </citation>
    <scope>NUCLEOTIDE SEQUENCE [LARGE SCALE GENOMIC DNA]</scope>
    <source>
        <strain evidence="5 6">SR1.6/6</strain>
    </source>
</reference>
<evidence type="ECO:0000259" key="4">
    <source>
        <dbReference type="Pfam" id="PF01464"/>
    </source>
</evidence>
<dbReference type="PANTHER" id="PTHR37423">
    <property type="entry name" value="SOLUBLE LYTIC MUREIN TRANSGLYCOSYLASE-RELATED"/>
    <property type="match status" value="1"/>
</dbReference>
<dbReference type="SUPFAM" id="SSF53955">
    <property type="entry name" value="Lysozyme-like"/>
    <property type="match status" value="1"/>
</dbReference>
<keyword evidence="3" id="KW-0732">Signal</keyword>
<dbReference type="RefSeq" id="WP_010682445.1">
    <property type="nucleotide sequence ID" value="NZ_CP043538.1"/>
</dbReference>
<gene>
    <name evidence="5" type="ORF">MMSR116_14500</name>
</gene>
<dbReference type="InterPro" id="IPR008258">
    <property type="entry name" value="Transglycosylase_SLT_dom_1"/>
</dbReference>
<sequence length="239" mass="24143">MGTGRRRPIPAAAPRALGVLLGLAAAAGAATAAEGPGGTAGAAATAVDVGNVMAGGRAAYGELLEREASARGVPPALAEAVAFVESGYDAGAVGTVGELGLMQVRPATATMLGHRGPAAELLDPATNVRFGVAYLARAWRLAGGDVCRTLAKYRAGHGEERMTPRSVDYCRRARDRLAATGSPLAAVAASAGRGIPRTSTSKPRAAPTAVTLLANRFWAAHVARVRAVEIRTARIMGGG</sequence>
<dbReference type="PANTHER" id="PTHR37423:SF2">
    <property type="entry name" value="MEMBRANE-BOUND LYTIC MUREIN TRANSGLYCOSYLASE C"/>
    <property type="match status" value="1"/>
</dbReference>
<comment type="similarity">
    <text evidence="1">Belongs to the transglycosylase Slt family.</text>
</comment>
<reference evidence="5 6" key="1">
    <citation type="journal article" date="2012" name="Genet. Mol. Biol.">
        <title>Analysis of 16S rRNA and mxaF genes revealing insights into Methylobacterium niche-specific plant association.</title>
        <authorList>
            <person name="Dourado M.N."/>
            <person name="Andreote F.D."/>
            <person name="Dini-Andreote F."/>
            <person name="Conti R."/>
            <person name="Araujo J.M."/>
            <person name="Araujo W.L."/>
        </authorList>
    </citation>
    <scope>NUCLEOTIDE SEQUENCE [LARGE SCALE GENOMIC DNA]</scope>
    <source>
        <strain evidence="5 6">SR1.6/6</strain>
    </source>
</reference>
<comment type="similarity">
    <text evidence="2">Belongs to the virb1 family.</text>
</comment>
<feature type="chain" id="PRO_5025619632" evidence="3">
    <location>
        <begin position="33"/>
        <end position="239"/>
    </location>
</feature>
<feature type="domain" description="Transglycosylase SLT" evidence="4">
    <location>
        <begin position="65"/>
        <end position="161"/>
    </location>
</feature>
<evidence type="ECO:0000256" key="2">
    <source>
        <dbReference type="ARBA" id="ARBA00009387"/>
    </source>
</evidence>
<dbReference type="Proteomes" id="UP000012488">
    <property type="component" value="Chromosome"/>
</dbReference>
<organism evidence="5 6">
    <name type="scientific">Methylobacterium mesophilicum SR1.6/6</name>
    <dbReference type="NCBI Taxonomy" id="908290"/>
    <lineage>
        <taxon>Bacteria</taxon>
        <taxon>Pseudomonadati</taxon>
        <taxon>Pseudomonadota</taxon>
        <taxon>Alphaproteobacteria</taxon>
        <taxon>Hyphomicrobiales</taxon>
        <taxon>Methylobacteriaceae</taxon>
        <taxon>Methylobacterium</taxon>
    </lineage>
</organism>
<evidence type="ECO:0000313" key="6">
    <source>
        <dbReference type="Proteomes" id="UP000012488"/>
    </source>
</evidence>
<dbReference type="AlphaFoldDB" id="A0A6B9FPQ7"/>
<protein>
    <submittedName>
        <fullName evidence="5">Lytic transglycosylase domain-containing protein</fullName>
    </submittedName>
</protein>